<sequence>MNRAIECGPHGIIDLDWLRPDFRAQFYGPYVTGPITNIINGPRTSLPPPLETTKTWRKNRRYAFRTKRVSRVAQKVEASFVRAQIAANHNPMNNFLAVAR</sequence>
<name>A0A0C9XSZ4_9AGAR</name>
<organism evidence="1 2">
    <name type="scientific">Laccaria amethystina LaAM-08-1</name>
    <dbReference type="NCBI Taxonomy" id="1095629"/>
    <lineage>
        <taxon>Eukaryota</taxon>
        <taxon>Fungi</taxon>
        <taxon>Dikarya</taxon>
        <taxon>Basidiomycota</taxon>
        <taxon>Agaricomycotina</taxon>
        <taxon>Agaricomycetes</taxon>
        <taxon>Agaricomycetidae</taxon>
        <taxon>Agaricales</taxon>
        <taxon>Agaricineae</taxon>
        <taxon>Hydnangiaceae</taxon>
        <taxon>Laccaria</taxon>
    </lineage>
</organism>
<evidence type="ECO:0000313" key="2">
    <source>
        <dbReference type="Proteomes" id="UP000054477"/>
    </source>
</evidence>
<accession>A0A0C9XSZ4</accession>
<dbReference type="AlphaFoldDB" id="A0A0C9XSZ4"/>
<reference evidence="2" key="2">
    <citation type="submission" date="2015-01" db="EMBL/GenBank/DDBJ databases">
        <title>Evolutionary Origins and Diversification of the Mycorrhizal Mutualists.</title>
        <authorList>
            <consortium name="DOE Joint Genome Institute"/>
            <consortium name="Mycorrhizal Genomics Consortium"/>
            <person name="Kohler A."/>
            <person name="Kuo A."/>
            <person name="Nagy L.G."/>
            <person name="Floudas D."/>
            <person name="Copeland A."/>
            <person name="Barry K.W."/>
            <person name="Cichocki N."/>
            <person name="Veneault-Fourrey C."/>
            <person name="LaButti K."/>
            <person name="Lindquist E.A."/>
            <person name="Lipzen A."/>
            <person name="Lundell T."/>
            <person name="Morin E."/>
            <person name="Murat C."/>
            <person name="Riley R."/>
            <person name="Ohm R."/>
            <person name="Sun H."/>
            <person name="Tunlid A."/>
            <person name="Henrissat B."/>
            <person name="Grigoriev I.V."/>
            <person name="Hibbett D.S."/>
            <person name="Martin F."/>
        </authorList>
    </citation>
    <scope>NUCLEOTIDE SEQUENCE [LARGE SCALE GENOMIC DNA]</scope>
    <source>
        <strain evidence="2">LaAM-08-1</strain>
    </source>
</reference>
<gene>
    <name evidence="1" type="ORF">K443DRAFT_672944</name>
</gene>
<evidence type="ECO:0000313" key="1">
    <source>
        <dbReference type="EMBL" id="KIK08061.1"/>
    </source>
</evidence>
<dbReference type="HOGENOM" id="CLU_2306606_0_0_1"/>
<dbReference type="Proteomes" id="UP000054477">
    <property type="component" value="Unassembled WGS sequence"/>
</dbReference>
<keyword evidence="2" id="KW-1185">Reference proteome</keyword>
<dbReference type="EMBL" id="KN838544">
    <property type="protein sequence ID" value="KIK08061.1"/>
    <property type="molecule type" value="Genomic_DNA"/>
</dbReference>
<reference evidence="1 2" key="1">
    <citation type="submission" date="2014-04" db="EMBL/GenBank/DDBJ databases">
        <authorList>
            <consortium name="DOE Joint Genome Institute"/>
            <person name="Kuo A."/>
            <person name="Kohler A."/>
            <person name="Nagy L.G."/>
            <person name="Floudas D."/>
            <person name="Copeland A."/>
            <person name="Barry K.W."/>
            <person name="Cichocki N."/>
            <person name="Veneault-Fourrey C."/>
            <person name="LaButti K."/>
            <person name="Lindquist E.A."/>
            <person name="Lipzen A."/>
            <person name="Lundell T."/>
            <person name="Morin E."/>
            <person name="Murat C."/>
            <person name="Sun H."/>
            <person name="Tunlid A."/>
            <person name="Henrissat B."/>
            <person name="Grigoriev I.V."/>
            <person name="Hibbett D.S."/>
            <person name="Martin F."/>
            <person name="Nordberg H.P."/>
            <person name="Cantor M.N."/>
            <person name="Hua S.X."/>
        </authorList>
    </citation>
    <scope>NUCLEOTIDE SEQUENCE [LARGE SCALE GENOMIC DNA]</scope>
    <source>
        <strain evidence="1 2">LaAM-08-1</strain>
    </source>
</reference>
<proteinExistence type="predicted"/>
<protein>
    <submittedName>
        <fullName evidence="1">Unplaced genomic scaffold K443scaffold_9, whole genome shotgun sequence</fullName>
    </submittedName>
</protein>